<dbReference type="SUPFAM" id="SSF51905">
    <property type="entry name" value="FAD/NAD(P)-binding domain"/>
    <property type="match status" value="1"/>
</dbReference>
<dbReference type="Pfam" id="PF01266">
    <property type="entry name" value="DAO"/>
    <property type="match status" value="1"/>
</dbReference>
<dbReference type="PANTHER" id="PTHR13847">
    <property type="entry name" value="SARCOSINE DEHYDROGENASE-RELATED"/>
    <property type="match status" value="1"/>
</dbReference>
<dbReference type="Proteomes" id="UP000799424">
    <property type="component" value="Unassembled WGS sequence"/>
</dbReference>
<dbReference type="InterPro" id="IPR036188">
    <property type="entry name" value="FAD/NAD-bd_sf"/>
</dbReference>
<dbReference type="GO" id="GO:0005737">
    <property type="term" value="C:cytoplasm"/>
    <property type="evidence" value="ECO:0007669"/>
    <property type="project" value="TreeGrafter"/>
</dbReference>
<dbReference type="EMBL" id="MU006216">
    <property type="protein sequence ID" value="KAF2833592.1"/>
    <property type="molecule type" value="Genomic_DNA"/>
</dbReference>
<protein>
    <submittedName>
        <fullName evidence="2">DAO-domain-containing protein</fullName>
    </submittedName>
</protein>
<evidence type="ECO:0000313" key="2">
    <source>
        <dbReference type="EMBL" id="KAF2833592.1"/>
    </source>
</evidence>
<name>A0A6A7AJW7_9PLEO</name>
<evidence type="ECO:0000313" key="3">
    <source>
        <dbReference type="Proteomes" id="UP000799424"/>
    </source>
</evidence>
<dbReference type="Gene3D" id="3.50.50.60">
    <property type="entry name" value="FAD/NAD(P)-binding domain"/>
    <property type="match status" value="1"/>
</dbReference>
<feature type="domain" description="FAD dependent oxidoreductase" evidence="1">
    <location>
        <begin position="78"/>
        <end position="454"/>
    </location>
</feature>
<gene>
    <name evidence="2" type="ORF">CC86DRAFT_11903</name>
</gene>
<dbReference type="PANTHER" id="PTHR13847:SF260">
    <property type="entry name" value="FAD DEPENDENT OXIDOREDUCTASE DOMAIN-CONTAINING PROTEIN"/>
    <property type="match status" value="1"/>
</dbReference>
<dbReference type="OrthoDB" id="429143at2759"/>
<dbReference type="InterPro" id="IPR006076">
    <property type="entry name" value="FAD-dep_OxRdtase"/>
</dbReference>
<accession>A0A6A7AJW7</accession>
<keyword evidence="3" id="KW-1185">Reference proteome</keyword>
<organism evidence="2 3">
    <name type="scientific">Ophiobolus disseminans</name>
    <dbReference type="NCBI Taxonomy" id="1469910"/>
    <lineage>
        <taxon>Eukaryota</taxon>
        <taxon>Fungi</taxon>
        <taxon>Dikarya</taxon>
        <taxon>Ascomycota</taxon>
        <taxon>Pezizomycotina</taxon>
        <taxon>Dothideomycetes</taxon>
        <taxon>Pleosporomycetidae</taxon>
        <taxon>Pleosporales</taxon>
        <taxon>Pleosporineae</taxon>
        <taxon>Phaeosphaeriaceae</taxon>
        <taxon>Ophiobolus</taxon>
    </lineage>
</organism>
<proteinExistence type="predicted"/>
<dbReference type="AlphaFoldDB" id="A0A6A7AJW7"/>
<reference evidence="2" key="1">
    <citation type="journal article" date="2020" name="Stud. Mycol.">
        <title>101 Dothideomycetes genomes: a test case for predicting lifestyles and emergence of pathogens.</title>
        <authorList>
            <person name="Haridas S."/>
            <person name="Albert R."/>
            <person name="Binder M."/>
            <person name="Bloem J."/>
            <person name="Labutti K."/>
            <person name="Salamov A."/>
            <person name="Andreopoulos B."/>
            <person name="Baker S."/>
            <person name="Barry K."/>
            <person name="Bills G."/>
            <person name="Bluhm B."/>
            <person name="Cannon C."/>
            <person name="Castanera R."/>
            <person name="Culley D."/>
            <person name="Daum C."/>
            <person name="Ezra D."/>
            <person name="Gonzalez J."/>
            <person name="Henrissat B."/>
            <person name="Kuo A."/>
            <person name="Liang C."/>
            <person name="Lipzen A."/>
            <person name="Lutzoni F."/>
            <person name="Magnuson J."/>
            <person name="Mondo S."/>
            <person name="Nolan M."/>
            <person name="Ohm R."/>
            <person name="Pangilinan J."/>
            <person name="Park H.-J."/>
            <person name="Ramirez L."/>
            <person name="Alfaro M."/>
            <person name="Sun H."/>
            <person name="Tritt A."/>
            <person name="Yoshinaga Y."/>
            <person name="Zwiers L.-H."/>
            <person name="Turgeon B."/>
            <person name="Goodwin S."/>
            <person name="Spatafora J."/>
            <person name="Crous P."/>
            <person name="Grigoriev I."/>
        </authorList>
    </citation>
    <scope>NUCLEOTIDE SEQUENCE</scope>
    <source>
        <strain evidence="2">CBS 113818</strain>
    </source>
</reference>
<evidence type="ECO:0000259" key="1">
    <source>
        <dbReference type="Pfam" id="PF01266"/>
    </source>
</evidence>
<sequence length="504" mass="55272">MKTANSKDLLLGSVTQVTLLETSSATLNVEEYASTPPKEARTGFPKQGGQSLSYWLQQVRCDPLLDHRTTETLPREADTVIIGSGISGTLVAKHLLETWPSKSVVVLEAREFCSGATGRNAGHCKPDQWRHYGKFEKAYGHAQAVKIMDNEAETWRALVAYVREHDVDCDLWVGDTLDVPIDEEVAKVTKEVFERYKDAGGKVDHIAVTHDPVEASKISRIKNAKACYAWKASTLQPWKLTAHIMRKNLEQGANLQTYTVASSVTENQDGGRIWLVRSDRGDIACDTVVHATNAYSAAVEPSLRGVITPKPHMCNRVVPPRTMSGSKALSNSYGVLLSDGAFFSVNPRCSADGNVMFGGSNPGQKKLDEWTEGSPERCVDDGLADLELVTREVRAFVESEFEDWKVAKFGPGEGFQYSWSGIIGLSADGVPFVGELPEKRGQWVIAGHHGHGMARIFTAAPGLVKCMNGEEWSATGLPDIYQMTPERLDRLKNVSEDAPKIALI</sequence>
<dbReference type="Gene3D" id="3.30.9.10">
    <property type="entry name" value="D-Amino Acid Oxidase, subunit A, domain 2"/>
    <property type="match status" value="1"/>
</dbReference>